<evidence type="ECO:0000313" key="2">
    <source>
        <dbReference type="EMBL" id="SKA90941.1"/>
    </source>
</evidence>
<keyword evidence="3" id="KW-1185">Reference proteome</keyword>
<name>A0A1T4XP95_9BACT</name>
<feature type="compositionally biased region" description="Basic and acidic residues" evidence="1">
    <location>
        <begin position="109"/>
        <end position="124"/>
    </location>
</feature>
<dbReference type="AlphaFoldDB" id="A0A1T4XP95"/>
<dbReference type="STRING" id="1121449.SAMN02745704_02267"/>
<dbReference type="RefSeq" id="WP_078717817.1">
    <property type="nucleotide sequence ID" value="NZ_FUYC01000013.1"/>
</dbReference>
<dbReference type="EMBL" id="FUYC01000013">
    <property type="protein sequence ID" value="SKA90941.1"/>
    <property type="molecule type" value="Genomic_DNA"/>
</dbReference>
<proteinExistence type="predicted"/>
<dbReference type="OrthoDB" id="5459339at2"/>
<evidence type="ECO:0000313" key="3">
    <source>
        <dbReference type="Proteomes" id="UP000190027"/>
    </source>
</evidence>
<accession>A0A1T4XP95</accession>
<gene>
    <name evidence="2" type="ORF">SAMN02745704_02267</name>
</gene>
<feature type="region of interest" description="Disordered" evidence="1">
    <location>
        <begin position="109"/>
        <end position="130"/>
    </location>
</feature>
<reference evidence="2 3" key="1">
    <citation type="submission" date="2017-02" db="EMBL/GenBank/DDBJ databases">
        <authorList>
            <person name="Peterson S.W."/>
        </authorList>
    </citation>
    <scope>NUCLEOTIDE SEQUENCE [LARGE SCALE GENOMIC DNA]</scope>
    <source>
        <strain evidence="2 3">DSM 16080</strain>
    </source>
</reference>
<protein>
    <submittedName>
        <fullName evidence="2">Uncharacterized protein</fullName>
    </submittedName>
</protein>
<organism evidence="2 3">
    <name type="scientific">Paucidesulfovibrio gracilis DSM 16080</name>
    <dbReference type="NCBI Taxonomy" id="1121449"/>
    <lineage>
        <taxon>Bacteria</taxon>
        <taxon>Pseudomonadati</taxon>
        <taxon>Thermodesulfobacteriota</taxon>
        <taxon>Desulfovibrionia</taxon>
        <taxon>Desulfovibrionales</taxon>
        <taxon>Desulfovibrionaceae</taxon>
        <taxon>Paucidesulfovibrio</taxon>
    </lineage>
</organism>
<evidence type="ECO:0000256" key="1">
    <source>
        <dbReference type="SAM" id="MobiDB-lite"/>
    </source>
</evidence>
<dbReference type="Proteomes" id="UP000190027">
    <property type="component" value="Unassembled WGS sequence"/>
</dbReference>
<sequence>MPLHGLDPVEGAEHNVIMPDTNRHTARLRLCDACCDKAGILKEMVKTGGCTCDVCGFACKCCGSDPEARGKQYINNIAVHVIPQSAWAVLQERNQRSLQPMDWQRLFAEGRSHSQEAHELDGTNKKNSMR</sequence>